<gene>
    <name evidence="2" type="ORF">TsocGM_04990</name>
</gene>
<dbReference type="Gene3D" id="1.20.120.450">
    <property type="entry name" value="dinb family like domain"/>
    <property type="match status" value="1"/>
</dbReference>
<evidence type="ECO:0000313" key="2">
    <source>
        <dbReference type="EMBL" id="RUL88954.1"/>
    </source>
</evidence>
<reference evidence="2 3" key="2">
    <citation type="submission" date="2019-01" db="EMBL/GenBank/DDBJ databases">
        <title>Tautonia sociabilis, a novel thermotolerant planctomycete of Isosphaeraceae family, isolated from a 4000 m deep subterranean habitat.</title>
        <authorList>
            <person name="Kovaleva O.L."/>
            <person name="Elcheninov A.G."/>
            <person name="Van Heerden E."/>
            <person name="Toshchakov S.V."/>
            <person name="Novikov A."/>
            <person name="Bonch-Osmolovskaya E.A."/>
            <person name="Kublanov I.V."/>
        </authorList>
    </citation>
    <scope>NUCLEOTIDE SEQUENCE [LARGE SCALE GENOMIC DNA]</scope>
    <source>
        <strain evidence="2 3">GM2012</strain>
    </source>
</reference>
<dbReference type="InterPro" id="IPR024775">
    <property type="entry name" value="DinB-like"/>
</dbReference>
<evidence type="ECO:0000259" key="1">
    <source>
        <dbReference type="Pfam" id="PF12867"/>
    </source>
</evidence>
<dbReference type="InterPro" id="IPR034660">
    <property type="entry name" value="DinB/YfiT-like"/>
</dbReference>
<dbReference type="EMBL" id="RYZH01000006">
    <property type="protein sequence ID" value="RUL88954.1"/>
    <property type="molecule type" value="Genomic_DNA"/>
</dbReference>
<evidence type="ECO:0000313" key="3">
    <source>
        <dbReference type="Proteomes" id="UP000280296"/>
    </source>
</evidence>
<dbReference type="Pfam" id="PF12867">
    <property type="entry name" value="DinB_2"/>
    <property type="match status" value="1"/>
</dbReference>
<dbReference type="RefSeq" id="WP_126724205.1">
    <property type="nucleotide sequence ID" value="NZ_RYZH01000006.1"/>
</dbReference>
<dbReference type="AlphaFoldDB" id="A0A432MND6"/>
<dbReference type="SUPFAM" id="SSF109854">
    <property type="entry name" value="DinB/YfiT-like putative metalloenzymes"/>
    <property type="match status" value="1"/>
</dbReference>
<comment type="caution">
    <text evidence="2">The sequence shown here is derived from an EMBL/GenBank/DDBJ whole genome shotgun (WGS) entry which is preliminary data.</text>
</comment>
<accession>A0A432MND6</accession>
<sequence length="162" mass="17819">MSRLALLINQIGSSRRYTENLIATIDPADWYRMPGGVSHICWQVGHLAMAEYRLAIQRIRGRREGDDAIIPEPVLGAFGRGSVPSADGPAPEEIRAIFDRVHERTMAELAGLPESALDEPPEVPHPLCATKGDALSWCSRHEMIHAGQIALLRRLLGGAPLW</sequence>
<keyword evidence="3" id="KW-1185">Reference proteome</keyword>
<organism evidence="2 3">
    <name type="scientific">Tautonia sociabilis</name>
    <dbReference type="NCBI Taxonomy" id="2080755"/>
    <lineage>
        <taxon>Bacteria</taxon>
        <taxon>Pseudomonadati</taxon>
        <taxon>Planctomycetota</taxon>
        <taxon>Planctomycetia</taxon>
        <taxon>Isosphaerales</taxon>
        <taxon>Isosphaeraceae</taxon>
        <taxon>Tautonia</taxon>
    </lineage>
</organism>
<protein>
    <submittedName>
        <fullName evidence="2">DinB family protein</fullName>
    </submittedName>
</protein>
<feature type="domain" description="DinB-like" evidence="1">
    <location>
        <begin position="13"/>
        <end position="149"/>
    </location>
</feature>
<proteinExistence type="predicted"/>
<reference evidence="2 3" key="1">
    <citation type="submission" date="2018-12" db="EMBL/GenBank/DDBJ databases">
        <authorList>
            <person name="Toschakov S.V."/>
        </authorList>
    </citation>
    <scope>NUCLEOTIDE SEQUENCE [LARGE SCALE GENOMIC DNA]</scope>
    <source>
        <strain evidence="2 3">GM2012</strain>
    </source>
</reference>
<dbReference type="Proteomes" id="UP000280296">
    <property type="component" value="Unassembled WGS sequence"/>
</dbReference>
<dbReference type="OrthoDB" id="287241at2"/>
<name>A0A432MND6_9BACT</name>